<dbReference type="STRING" id="888743.HMPREF9141_1393"/>
<protein>
    <submittedName>
        <fullName evidence="1">Uncharacterized protein</fullName>
    </submittedName>
</protein>
<name>F0F726_9BACT</name>
<gene>
    <name evidence="1" type="ORF">HMPREF9141_1393</name>
</gene>
<dbReference type="Proteomes" id="UP000005697">
    <property type="component" value="Unassembled WGS sequence"/>
</dbReference>
<evidence type="ECO:0000313" key="1">
    <source>
        <dbReference type="EMBL" id="EGC20153.1"/>
    </source>
</evidence>
<reference evidence="1 2" key="1">
    <citation type="submission" date="2011-01" db="EMBL/GenBank/DDBJ databases">
        <authorList>
            <person name="Muzny D."/>
            <person name="Qin X."/>
            <person name="Deng J."/>
            <person name="Jiang H."/>
            <person name="Liu Y."/>
            <person name="Qu J."/>
            <person name="Song X.-Z."/>
            <person name="Zhang L."/>
            <person name="Thornton R."/>
            <person name="Coyle M."/>
            <person name="Francisco L."/>
            <person name="Jackson L."/>
            <person name="Javaid M."/>
            <person name="Korchina V."/>
            <person name="Kovar C."/>
            <person name="Mata R."/>
            <person name="Mathew T."/>
            <person name="Ngo R."/>
            <person name="Nguyen L."/>
            <person name="Nguyen N."/>
            <person name="Okwuonu G."/>
            <person name="Ongeri F."/>
            <person name="Pham C."/>
            <person name="Simmons D."/>
            <person name="Wilczek-Boney K."/>
            <person name="Hale W."/>
            <person name="Jakkamsetti A."/>
            <person name="Pham P."/>
            <person name="Ruth R."/>
            <person name="San Lucas F."/>
            <person name="Warren J."/>
            <person name="Zhang J."/>
            <person name="Zhao Z."/>
            <person name="Zhou C."/>
            <person name="Zhu D."/>
            <person name="Lee S."/>
            <person name="Bess C."/>
            <person name="Blankenburg K."/>
            <person name="Forbes L."/>
            <person name="Fu Q."/>
            <person name="Gubbala S."/>
            <person name="Hirani K."/>
            <person name="Jayaseelan J.C."/>
            <person name="Lara F."/>
            <person name="Munidasa M."/>
            <person name="Palculict T."/>
            <person name="Patil S."/>
            <person name="Pu L.-L."/>
            <person name="Saada N."/>
            <person name="Tang L."/>
            <person name="Weissenberger G."/>
            <person name="Zhu Y."/>
            <person name="Hemphill L."/>
            <person name="Shang Y."/>
            <person name="Youmans B."/>
            <person name="Ayvaz T."/>
            <person name="Ross M."/>
            <person name="Santibanez J."/>
            <person name="Aqrawi P."/>
            <person name="Gross S."/>
            <person name="Joshi V."/>
            <person name="Fowler G."/>
            <person name="Nazareth L."/>
            <person name="Reid J."/>
            <person name="Worley K."/>
            <person name="Petrosino J."/>
            <person name="Highlander S."/>
            <person name="Gibbs R."/>
        </authorList>
    </citation>
    <scope>NUCLEOTIDE SEQUENCE [LARGE SCALE GENOMIC DNA]</scope>
    <source>
        <strain evidence="1 2">DSM 16608</strain>
    </source>
</reference>
<dbReference type="AlphaFoldDB" id="F0F726"/>
<evidence type="ECO:0000313" key="2">
    <source>
        <dbReference type="Proteomes" id="UP000005697"/>
    </source>
</evidence>
<proteinExistence type="predicted"/>
<organism evidence="1 2">
    <name type="scientific">Prevotella multiformis DSM 16608</name>
    <dbReference type="NCBI Taxonomy" id="888743"/>
    <lineage>
        <taxon>Bacteria</taxon>
        <taxon>Pseudomonadati</taxon>
        <taxon>Bacteroidota</taxon>
        <taxon>Bacteroidia</taxon>
        <taxon>Bacteroidales</taxon>
        <taxon>Prevotellaceae</taxon>
        <taxon>Prevotella</taxon>
    </lineage>
</organism>
<sequence length="49" mass="5934">MLSQMSIYRFLGIVRLLVIPYLCTNDFDRHYPFVNDCLHHNESYTRGHF</sequence>
<dbReference type="HOGENOM" id="CLU_3203473_0_0_10"/>
<accession>F0F726</accession>
<comment type="caution">
    <text evidence="1">The sequence shown here is derived from an EMBL/GenBank/DDBJ whole genome shotgun (WGS) entry which is preliminary data.</text>
</comment>
<dbReference type="EMBL" id="AEWX01000018">
    <property type="protein sequence ID" value="EGC20153.1"/>
    <property type="molecule type" value="Genomic_DNA"/>
</dbReference>
<keyword evidence="2" id="KW-1185">Reference proteome</keyword>